<dbReference type="Gene3D" id="1.10.472.80">
    <property type="entry name" value="Ypt/Rab-GAP domain of gyp1p, domain 3"/>
    <property type="match status" value="1"/>
</dbReference>
<dbReference type="Pfam" id="PF00566">
    <property type="entry name" value="RabGAP-TBC"/>
    <property type="match status" value="1"/>
</dbReference>
<reference evidence="3" key="2">
    <citation type="submission" date="2020-11" db="EMBL/GenBank/DDBJ databases">
        <title>Whole genome sequencing of Colletotrichum sp.</title>
        <authorList>
            <person name="Li H."/>
        </authorList>
    </citation>
    <scope>NUCLEOTIDE SEQUENCE</scope>
    <source>
        <strain evidence="3">CkLH20</strain>
    </source>
</reference>
<protein>
    <submittedName>
        <fullName evidence="3">Mitotic check point protein</fullName>
    </submittedName>
</protein>
<dbReference type="PROSITE" id="PS50086">
    <property type="entry name" value="TBC_RABGAP"/>
    <property type="match status" value="1"/>
</dbReference>
<gene>
    <name evidence="3" type="ORF">CkaCkLH20_03277</name>
</gene>
<feature type="compositionally biased region" description="Polar residues" evidence="1">
    <location>
        <begin position="294"/>
        <end position="303"/>
    </location>
</feature>
<feature type="domain" description="Rab-GAP TBC" evidence="2">
    <location>
        <begin position="166"/>
        <end position="416"/>
    </location>
</feature>
<evidence type="ECO:0000313" key="3">
    <source>
        <dbReference type="EMBL" id="KAF9879044.1"/>
    </source>
</evidence>
<evidence type="ECO:0000256" key="1">
    <source>
        <dbReference type="SAM" id="MobiDB-lite"/>
    </source>
</evidence>
<reference evidence="3" key="1">
    <citation type="submission" date="2020-03" db="EMBL/GenBank/DDBJ databases">
        <authorList>
            <person name="He L."/>
        </authorList>
    </citation>
    <scope>NUCLEOTIDE SEQUENCE</scope>
    <source>
        <strain evidence="3">CkLH20</strain>
    </source>
</reference>
<dbReference type="GO" id="GO:0031030">
    <property type="term" value="P:negative regulation of septation initiation signaling"/>
    <property type="evidence" value="ECO:0007669"/>
    <property type="project" value="TreeGrafter"/>
</dbReference>
<proteinExistence type="predicted"/>
<dbReference type="SMART" id="SM00164">
    <property type="entry name" value="TBC"/>
    <property type="match status" value="1"/>
</dbReference>
<dbReference type="GeneID" id="62159070"/>
<dbReference type="PANTHER" id="PTHR22957">
    <property type="entry name" value="TBC1 DOMAIN FAMILY MEMBER GTPASE-ACTIVATING PROTEIN"/>
    <property type="match status" value="1"/>
</dbReference>
<accession>A0A9P6LK66</accession>
<organism evidence="3 4">
    <name type="scientific">Colletotrichum karsti</name>
    <dbReference type="NCBI Taxonomy" id="1095194"/>
    <lineage>
        <taxon>Eukaryota</taxon>
        <taxon>Fungi</taxon>
        <taxon>Dikarya</taxon>
        <taxon>Ascomycota</taxon>
        <taxon>Pezizomycotina</taxon>
        <taxon>Sordariomycetes</taxon>
        <taxon>Hypocreomycetidae</taxon>
        <taxon>Glomerellales</taxon>
        <taxon>Glomerellaceae</taxon>
        <taxon>Colletotrichum</taxon>
        <taxon>Colletotrichum boninense species complex</taxon>
    </lineage>
</organism>
<dbReference type="RefSeq" id="XP_038748505.1">
    <property type="nucleotide sequence ID" value="XM_038885996.1"/>
</dbReference>
<dbReference type="InterPro" id="IPR035969">
    <property type="entry name" value="Rab-GAP_TBC_sf"/>
</dbReference>
<feature type="compositionally biased region" description="Low complexity" evidence="1">
    <location>
        <begin position="256"/>
        <end position="287"/>
    </location>
</feature>
<dbReference type="GO" id="GO:0044732">
    <property type="term" value="C:mitotic spindle pole body"/>
    <property type="evidence" value="ECO:0007669"/>
    <property type="project" value="TreeGrafter"/>
</dbReference>
<keyword evidence="4" id="KW-1185">Reference proteome</keyword>
<feature type="region of interest" description="Disordered" evidence="1">
    <location>
        <begin position="247"/>
        <end position="307"/>
    </location>
</feature>
<dbReference type="FunFam" id="1.10.472.80:FF:000026">
    <property type="entry name" value="Mitotic check point protein (Bub2)"/>
    <property type="match status" value="1"/>
</dbReference>
<dbReference type="PANTHER" id="PTHR22957:SF263">
    <property type="entry name" value="MITOTIC CHECK POINT PROTEIN BUB2"/>
    <property type="match status" value="1"/>
</dbReference>
<evidence type="ECO:0000313" key="4">
    <source>
        <dbReference type="Proteomes" id="UP000781932"/>
    </source>
</evidence>
<evidence type="ECO:0000259" key="2">
    <source>
        <dbReference type="PROSITE" id="PS50086"/>
    </source>
</evidence>
<dbReference type="InterPro" id="IPR000195">
    <property type="entry name" value="Rab-GAP-TBC_dom"/>
</dbReference>
<dbReference type="AlphaFoldDB" id="A0A9P6LK66"/>
<dbReference type="OrthoDB" id="10263206at2759"/>
<feature type="region of interest" description="Disordered" evidence="1">
    <location>
        <begin position="71"/>
        <end position="106"/>
    </location>
</feature>
<sequence>MPPSPTRDPFTGPPATHAFVQTHATTELLPPPSPRTHRALRKLQSAHNLGSKAALQLQPLSQPSLIAQQRLTQRSISPTRRDASSSSAMNLNRSPQRGRSNSDATSQHHLNALAATKRSMMGINPRYVNMSLNQLIKDGPTDGDTVEALGMARRKVLSEGIKSDSDGMSTLRIYVWLILLDTPVLPTDDYLALIHRGASPAYSKIRNDTFRTLTTDPLFRRRVSEASLIRLLNAVAWRLHDSREIQRSRDRDRSLSRPSTGRSSISHDSSTSTTTAHSTNPASPSARNRARALTLTTEGSESSHAAEPGTYVQGMNVLAAPFLYAARSEAEAFTAFYTLLTRECPGYIRGAMDGVHKGLALVDKVLATVDSKLSGYLHSKGLTAEIYAFPSVLTLCACTPPLPEVLRLWDFLFAYGPHLNILCIVAQLMGMRDQLMSSPSPNKLLRSFPSLQADKIIERTLWIIQRIPDDTYAAIVSHAQ</sequence>
<comment type="caution">
    <text evidence="3">The sequence shown here is derived from an EMBL/GenBank/DDBJ whole genome shotgun (WGS) entry which is preliminary data.</text>
</comment>
<dbReference type="Gene3D" id="1.10.8.270">
    <property type="entry name" value="putative rabgap domain of human tbc1 domain family member 14 like domains"/>
    <property type="match status" value="2"/>
</dbReference>
<dbReference type="GO" id="GO:0005096">
    <property type="term" value="F:GTPase activator activity"/>
    <property type="evidence" value="ECO:0007669"/>
    <property type="project" value="TreeGrafter"/>
</dbReference>
<dbReference type="Proteomes" id="UP000781932">
    <property type="component" value="Unassembled WGS sequence"/>
</dbReference>
<name>A0A9P6LK66_9PEZI</name>
<dbReference type="EMBL" id="JAATWM020000008">
    <property type="protein sequence ID" value="KAF9879044.1"/>
    <property type="molecule type" value="Genomic_DNA"/>
</dbReference>
<dbReference type="SUPFAM" id="SSF47923">
    <property type="entry name" value="Ypt/Rab-GAP domain of gyp1p"/>
    <property type="match status" value="2"/>
</dbReference>